<evidence type="ECO:0008006" key="6">
    <source>
        <dbReference type="Google" id="ProtNLM"/>
    </source>
</evidence>
<dbReference type="Pfam" id="PF24181">
    <property type="entry name" value="TPR_TTI1_C"/>
    <property type="match status" value="1"/>
</dbReference>
<dbReference type="PANTHER" id="PTHR18460">
    <property type="entry name" value="TEL2 INTERACTING PROTEIN 1 TTI1 FAMILY MEMBER"/>
    <property type="match status" value="1"/>
</dbReference>
<dbReference type="InterPro" id="IPR057566">
    <property type="entry name" value="TPR_TTI1_N"/>
</dbReference>
<dbReference type="FunCoup" id="A0A401G6L0">
    <property type="interactions" value="537"/>
</dbReference>
<feature type="compositionally biased region" description="Polar residues" evidence="1">
    <location>
        <begin position="878"/>
        <end position="891"/>
    </location>
</feature>
<feature type="domain" description="TTI1 C-terminal TPR" evidence="3">
    <location>
        <begin position="811"/>
        <end position="1097"/>
    </location>
</feature>
<dbReference type="InterPro" id="IPR052587">
    <property type="entry name" value="TELO2-interacting_protein_1"/>
</dbReference>
<dbReference type="PANTHER" id="PTHR18460:SF3">
    <property type="entry name" value="TELO2-INTERACTING PROTEIN 1 HOMOLOG"/>
    <property type="match status" value="1"/>
</dbReference>
<proteinExistence type="predicted"/>
<dbReference type="GeneID" id="38774704"/>
<dbReference type="InterPro" id="IPR049362">
    <property type="entry name" value="TTI1_rpt"/>
</dbReference>
<organism evidence="4 5">
    <name type="scientific">Sparassis crispa</name>
    <dbReference type="NCBI Taxonomy" id="139825"/>
    <lineage>
        <taxon>Eukaryota</taxon>
        <taxon>Fungi</taxon>
        <taxon>Dikarya</taxon>
        <taxon>Basidiomycota</taxon>
        <taxon>Agaricomycotina</taxon>
        <taxon>Agaricomycetes</taxon>
        <taxon>Polyporales</taxon>
        <taxon>Sparassidaceae</taxon>
        <taxon>Sparassis</taxon>
    </lineage>
</organism>
<protein>
    <recommendedName>
        <fullName evidence="6">TEL2-interacting protein 1</fullName>
    </recommendedName>
</protein>
<dbReference type="GO" id="GO:0005737">
    <property type="term" value="C:cytoplasm"/>
    <property type="evidence" value="ECO:0007669"/>
    <property type="project" value="TreeGrafter"/>
</dbReference>
<feature type="domain" description="TTI1 N-terminal TPR" evidence="2">
    <location>
        <begin position="11"/>
        <end position="377"/>
    </location>
</feature>
<dbReference type="Gene3D" id="1.25.10.10">
    <property type="entry name" value="Leucine-rich Repeat Variant"/>
    <property type="match status" value="1"/>
</dbReference>
<evidence type="ECO:0000256" key="1">
    <source>
        <dbReference type="SAM" id="MobiDB-lite"/>
    </source>
</evidence>
<feature type="region of interest" description="Disordered" evidence="1">
    <location>
        <begin position="860"/>
        <end position="905"/>
    </location>
</feature>
<sequence length="1145" mass="125900">MESPESSQATFQKLKVDCVPLLGNSLLTPKSIPLVSKLLSNITATLRETRSSGHALTPSLISYVFFPISSILRRNSVSTVPNQTLEKVMVILSILCEDWWWDFDGKTWEQIFMLCGSIIGDLGDTGTVKTRDDETKDAAALCLWSLVRERNPGDDPSGSTHTQRAERQCSRFQTYAQTLTFIPILGQTVNSLLGTAASKHLPLQRSSLRLLHVLVRDYLPDNFVPSIMPGIVSAMDKIALNTGGSKGWARGEIVSGALTVMQETIIRSIGDEICVKQGAVAAVDDLEDLAELLAESKSQPETTPPSPYLTPRTPAWVRGTASQLHIAINSLTPLVNHPTSSALLALSMFSAVVVSGTSLTVPQSQPLLMSFLLSLSGSIFESVSRRADAELREVLTPPSSVRHSLLQVLVQLSKDNLAALPRLIPSHSDDKVEHVANLIEGVCRLAISQDSTDVQGIISISVGVGKLLGPNGGIEKWGWSLLSVSEFATMSVAETRNTAVLMLESSSMAVEWIPFPELVFKHITSRTTYSALERMFRSLGRAAGEDCLFTVEWFMSVGESGTDQRAVAALWCTCRLLEGAAEVSLDPNHSGSSRVIKRSRRFERLARGIARRVADLWMDIDEDHQSDEGEDDMKTAVDEPILVEHVKGLVPIRATVDFRPTPKSRSSPSTPQPHLHKCLCLQLLSVTAGILEARFSPLLLHTLYPILNAIVSESPLVSTSGLAALYSITSSASYASPANLLLSNFDYVLDAVSRHLSRRWLDVDATKVLVILVRQVGRDVVQKAGDVVEECFDRLDEFHGYEVIVDGLVEVLGEVVKVIEDDSEVHLTRDARTAPTAQSTRAGNAMDVFLHWYVHRQDAPQETTEGMRDSSYPREAWDSNNVTEPEQTTQEQNHHIDSEPPPTPAQALTRQIVSRSIYFLTHSSPVIRARILLLLSSAVPVLPESALLPSIHNAWPFILNRFTDPEPFVVSAAASLVESLAAYVGDFMYRRIWDDIWPRFRTILKKLEAADTTNALARLGPGAVGTESAYTYSHRLYRSLLKTMTAAARGVQGQDSAIWEALLLFRRFLHRDAHEELQACARELYIAFGANNEDAVWFALSATQGQLAGVTFLEEAKWDISQNATLILLRLGMRKSSGEQILTPG</sequence>
<reference evidence="4 5" key="1">
    <citation type="journal article" date="2018" name="Sci. Rep.">
        <title>Genome sequence of the cauliflower mushroom Sparassis crispa (Hanabiratake) and its association with beneficial usage.</title>
        <authorList>
            <person name="Kiyama R."/>
            <person name="Furutani Y."/>
            <person name="Kawaguchi K."/>
            <person name="Nakanishi T."/>
        </authorList>
    </citation>
    <scope>NUCLEOTIDE SEQUENCE [LARGE SCALE GENOMIC DNA]</scope>
</reference>
<dbReference type="InterPro" id="IPR057567">
    <property type="entry name" value="TPR_TTI1_C"/>
</dbReference>
<dbReference type="SUPFAM" id="SSF48371">
    <property type="entry name" value="ARM repeat"/>
    <property type="match status" value="1"/>
</dbReference>
<dbReference type="Pfam" id="PF24173">
    <property type="entry name" value="TPR_TTI1_N"/>
    <property type="match status" value="1"/>
</dbReference>
<name>A0A401G6L0_9APHY</name>
<evidence type="ECO:0000259" key="3">
    <source>
        <dbReference type="Pfam" id="PF24181"/>
    </source>
</evidence>
<dbReference type="STRING" id="139825.A0A401G6L0"/>
<dbReference type="Pfam" id="PF21547">
    <property type="entry name" value="TTI1"/>
    <property type="match status" value="1"/>
</dbReference>
<dbReference type="InParanoid" id="A0A401G6L0"/>
<dbReference type="RefSeq" id="XP_027608700.1">
    <property type="nucleotide sequence ID" value="XM_027752899.1"/>
</dbReference>
<dbReference type="InterPro" id="IPR016024">
    <property type="entry name" value="ARM-type_fold"/>
</dbReference>
<evidence type="ECO:0000259" key="2">
    <source>
        <dbReference type="Pfam" id="PF24173"/>
    </source>
</evidence>
<dbReference type="InterPro" id="IPR011989">
    <property type="entry name" value="ARM-like"/>
</dbReference>
<dbReference type="Pfam" id="PF24176">
    <property type="entry name" value="TPR_TTI1_2nd"/>
    <property type="match status" value="1"/>
</dbReference>
<evidence type="ECO:0000313" key="5">
    <source>
        <dbReference type="Proteomes" id="UP000287166"/>
    </source>
</evidence>
<dbReference type="EMBL" id="BFAD01000001">
    <property type="protein sequence ID" value="GBE77787.1"/>
    <property type="molecule type" value="Genomic_DNA"/>
</dbReference>
<dbReference type="OrthoDB" id="49511at2759"/>
<accession>A0A401G6L0</accession>
<evidence type="ECO:0000313" key="4">
    <source>
        <dbReference type="EMBL" id="GBE77787.1"/>
    </source>
</evidence>
<feature type="compositionally biased region" description="Basic and acidic residues" evidence="1">
    <location>
        <begin position="860"/>
        <end position="877"/>
    </location>
</feature>
<keyword evidence="5" id="KW-1185">Reference proteome</keyword>
<comment type="caution">
    <text evidence="4">The sequence shown here is derived from an EMBL/GenBank/DDBJ whole genome shotgun (WGS) entry which is preliminary data.</text>
</comment>
<dbReference type="AlphaFoldDB" id="A0A401G6L0"/>
<dbReference type="Proteomes" id="UP000287166">
    <property type="component" value="Unassembled WGS sequence"/>
</dbReference>
<gene>
    <name evidence="4" type="ORF">SCP_0106690</name>
</gene>